<keyword evidence="1" id="KW-0812">Transmembrane</keyword>
<dbReference type="NCBIfam" id="TIGR02595">
    <property type="entry name" value="PEP_CTERM"/>
    <property type="match status" value="1"/>
</dbReference>
<dbReference type="RefSeq" id="WP_281484926.1">
    <property type="nucleotide sequence ID" value="NZ_CP124543.1"/>
</dbReference>
<reference evidence="2 3" key="1">
    <citation type="journal article" date="2023" name="Limnol Oceanogr Lett">
        <title>Environmental adaptations by the intertidal Antarctic cyanobacterium Halotia branconii CENA392 as revealed using long-read genome sequencing.</title>
        <authorList>
            <person name="Dextro R.B."/>
            <person name="Delbaje E."/>
            <person name="Freitas P.N.N."/>
            <person name="Geraldes V."/>
            <person name="Pinto E."/>
            <person name="Long P.F."/>
            <person name="Fiore M.F."/>
        </authorList>
    </citation>
    <scope>NUCLEOTIDE SEQUENCE [LARGE SCALE GENOMIC DNA]</scope>
    <source>
        <strain evidence="2 3">CENA392</strain>
    </source>
</reference>
<organism evidence="2 3">
    <name type="scientific">Halotia branconii CENA392</name>
    <dbReference type="NCBI Taxonomy" id="1539056"/>
    <lineage>
        <taxon>Bacteria</taxon>
        <taxon>Bacillati</taxon>
        <taxon>Cyanobacteriota</taxon>
        <taxon>Cyanophyceae</taxon>
        <taxon>Nostocales</taxon>
        <taxon>Nodulariaceae</taxon>
        <taxon>Halotia</taxon>
    </lineage>
</organism>
<feature type="transmembrane region" description="Helical" evidence="1">
    <location>
        <begin position="12"/>
        <end position="31"/>
    </location>
</feature>
<dbReference type="AlphaFoldDB" id="A0AAJ6PBD1"/>
<keyword evidence="1" id="KW-0472">Membrane</keyword>
<keyword evidence="3" id="KW-1185">Reference proteome</keyword>
<accession>A0AAJ6PBD1</accession>
<protein>
    <submittedName>
        <fullName evidence="2">PEP-CTERM sorting domain-containing protein</fullName>
    </submittedName>
</protein>
<name>A0AAJ6PBD1_9CYAN</name>
<dbReference type="Proteomes" id="UP001223520">
    <property type="component" value="Chromosome"/>
</dbReference>
<evidence type="ECO:0000313" key="3">
    <source>
        <dbReference type="Proteomes" id="UP001223520"/>
    </source>
</evidence>
<sequence>MSSLAKNRKISSNILGILTFNIFLWLPVFVFNATANANILSEDDWFATADTPPAFFWTGLNQDNDEGPFTYSSSYPTIIDITDDFLKGDQFEVFNFGTSIGFTSLVPVVEDAIEVGPNIAFADPTYSSGSFLVSPGSYSLTIQAIGQSLDAGRGYIRIRKASVPEPISIPEPTSSLGFLTLGVLGVVTTLKCRQKPCLKTLSLCRWSFLSK</sequence>
<gene>
    <name evidence="2" type="ORF">QI031_09465</name>
</gene>
<evidence type="ECO:0000256" key="1">
    <source>
        <dbReference type="SAM" id="Phobius"/>
    </source>
</evidence>
<dbReference type="EMBL" id="CP124543">
    <property type="protein sequence ID" value="WGV27686.1"/>
    <property type="molecule type" value="Genomic_DNA"/>
</dbReference>
<dbReference type="KEGG" id="hbq:QI031_09465"/>
<dbReference type="InterPro" id="IPR013424">
    <property type="entry name" value="Ice-binding_C"/>
</dbReference>
<proteinExistence type="predicted"/>
<keyword evidence="1" id="KW-1133">Transmembrane helix</keyword>
<evidence type="ECO:0000313" key="2">
    <source>
        <dbReference type="EMBL" id="WGV27686.1"/>
    </source>
</evidence>